<proteinExistence type="predicted"/>
<comment type="caution">
    <text evidence="1">The sequence shown here is derived from an EMBL/GenBank/DDBJ whole genome shotgun (WGS) entry which is preliminary data.</text>
</comment>
<dbReference type="Proteomes" id="UP000561459">
    <property type="component" value="Unassembled WGS sequence"/>
</dbReference>
<reference evidence="1 2" key="1">
    <citation type="submission" date="2020-08" db="EMBL/GenBank/DDBJ databases">
        <title>Genomic Encyclopedia of Type Strains, Phase IV (KMG-IV): sequencing the most valuable type-strain genomes for metagenomic binning, comparative biology and taxonomic classification.</title>
        <authorList>
            <person name="Goeker M."/>
        </authorList>
    </citation>
    <scope>NUCLEOTIDE SEQUENCE [LARGE SCALE GENOMIC DNA]</scope>
    <source>
        <strain evidence="1 2">DSM 27568</strain>
    </source>
</reference>
<accession>A0A7W6G016</accession>
<organism evidence="1 2">
    <name type="scientific">Novosphingobium fluoreni</name>
    <dbReference type="NCBI Taxonomy" id="1391222"/>
    <lineage>
        <taxon>Bacteria</taxon>
        <taxon>Pseudomonadati</taxon>
        <taxon>Pseudomonadota</taxon>
        <taxon>Alphaproteobacteria</taxon>
        <taxon>Sphingomonadales</taxon>
        <taxon>Sphingomonadaceae</taxon>
        <taxon>Novosphingobium</taxon>
    </lineage>
</organism>
<evidence type="ECO:0000313" key="1">
    <source>
        <dbReference type="EMBL" id="MBB3940727.1"/>
    </source>
</evidence>
<name>A0A7W6G016_9SPHN</name>
<protein>
    <submittedName>
        <fullName evidence="1">Uncharacterized protein</fullName>
    </submittedName>
</protein>
<sequence length="165" mass="18680">MSYASMDHARWAEENNRCANDAFAGRKGYKQRPEKLSEFQAKVIDICGMVGGGIYNAPINWDKVAWGTGAWHSGMWVPWRDGRMATFDSYQLTNLVLLAHEARIRVEVRAQAHGHFLLSFFQRSHEGGFAGRHPNIDEAVAAFRAYLPDDHRVRYRATQAAEQAA</sequence>
<evidence type="ECO:0000313" key="2">
    <source>
        <dbReference type="Proteomes" id="UP000561459"/>
    </source>
</evidence>
<dbReference type="EMBL" id="JACIDY010000005">
    <property type="protein sequence ID" value="MBB3940727.1"/>
    <property type="molecule type" value="Genomic_DNA"/>
</dbReference>
<dbReference type="RefSeq" id="WP_183617312.1">
    <property type="nucleotide sequence ID" value="NZ_JACIDY010000005.1"/>
</dbReference>
<keyword evidence="2" id="KW-1185">Reference proteome</keyword>
<dbReference type="AlphaFoldDB" id="A0A7W6G016"/>
<gene>
    <name evidence="1" type="ORF">GGR39_002384</name>
</gene>